<keyword evidence="2" id="KW-1185">Reference proteome</keyword>
<organism evidence="1 2">
    <name type="scientific">Lupinus luteus</name>
    <name type="common">European yellow lupine</name>
    <dbReference type="NCBI Taxonomy" id="3873"/>
    <lineage>
        <taxon>Eukaryota</taxon>
        <taxon>Viridiplantae</taxon>
        <taxon>Streptophyta</taxon>
        <taxon>Embryophyta</taxon>
        <taxon>Tracheophyta</taxon>
        <taxon>Spermatophyta</taxon>
        <taxon>Magnoliopsida</taxon>
        <taxon>eudicotyledons</taxon>
        <taxon>Gunneridae</taxon>
        <taxon>Pentapetalae</taxon>
        <taxon>rosids</taxon>
        <taxon>fabids</taxon>
        <taxon>Fabales</taxon>
        <taxon>Fabaceae</taxon>
        <taxon>Papilionoideae</taxon>
        <taxon>50 kb inversion clade</taxon>
        <taxon>genistoids sensu lato</taxon>
        <taxon>core genistoids</taxon>
        <taxon>Genisteae</taxon>
        <taxon>Lupinus</taxon>
    </lineage>
</organism>
<accession>A0AAV1VUB8</accession>
<dbReference type="PANTHER" id="PTHR34538:SF13">
    <property type="entry name" value="OS02G0637200 PROTEIN"/>
    <property type="match status" value="1"/>
</dbReference>
<protein>
    <submittedName>
        <fullName evidence="1">Uncharacterized protein</fullName>
    </submittedName>
</protein>
<evidence type="ECO:0000313" key="2">
    <source>
        <dbReference type="Proteomes" id="UP001497480"/>
    </source>
</evidence>
<dbReference type="Proteomes" id="UP001497480">
    <property type="component" value="Unassembled WGS sequence"/>
</dbReference>
<evidence type="ECO:0000313" key="1">
    <source>
        <dbReference type="EMBL" id="CAL0300494.1"/>
    </source>
</evidence>
<sequence length="115" mass="13408">MACFEPHSVLLHGKRRLRRLFWRVRADIKRTMKARSTMKNFIFNYDPLSYSLNFDDGNCVLLLNTNTTQHKGNKNLGSVEEMNRTTPYACDEDQLECLVSFLLSLVLDSIDFLML</sequence>
<comment type="caution">
    <text evidence="1">The sequence shown here is derived from an EMBL/GenBank/DDBJ whole genome shotgun (WGS) entry which is preliminary data.</text>
</comment>
<reference evidence="1 2" key="1">
    <citation type="submission" date="2024-03" db="EMBL/GenBank/DDBJ databases">
        <authorList>
            <person name="Martinez-Hernandez J."/>
        </authorList>
    </citation>
    <scope>NUCLEOTIDE SEQUENCE [LARGE SCALE GENOMIC DNA]</scope>
</reference>
<dbReference type="EMBL" id="CAXHTB010000001">
    <property type="protein sequence ID" value="CAL0300494.1"/>
    <property type="molecule type" value="Genomic_DNA"/>
</dbReference>
<gene>
    <name evidence="1" type="ORF">LLUT_LOCUS1554</name>
</gene>
<name>A0AAV1VUB8_LUPLU</name>
<dbReference type="PANTHER" id="PTHR34538">
    <property type="entry name" value="EXPRESSED PROTEIN"/>
    <property type="match status" value="1"/>
</dbReference>
<proteinExistence type="predicted"/>
<dbReference type="AlphaFoldDB" id="A0AAV1VUB8"/>